<gene>
    <name evidence="2" type="ORF">L249_8793</name>
</gene>
<comment type="caution">
    <text evidence="2">The sequence shown here is derived from an EMBL/GenBank/DDBJ whole genome shotgun (WGS) entry which is preliminary data.</text>
</comment>
<evidence type="ECO:0000313" key="3">
    <source>
        <dbReference type="Proteomes" id="UP000253664"/>
    </source>
</evidence>
<sequence length="82" mass="9203">MRNVSSTVNIRLLAYLLSLLLTASTPRPLLPLLTTPLPLPRARRPVEHRLLSPSCNRSRTSASPRIPLRPKLAKLRLIYRAG</sequence>
<dbReference type="AlphaFoldDB" id="A0A367L231"/>
<keyword evidence="1" id="KW-0732">Signal</keyword>
<dbReference type="EMBL" id="LKCN02000019">
    <property type="protein sequence ID" value="RCI08457.1"/>
    <property type="molecule type" value="Genomic_DNA"/>
</dbReference>
<name>A0A367L231_9HYPO</name>
<organism evidence="2 3">
    <name type="scientific">Ophiocordyceps polyrhachis-furcata BCC 54312</name>
    <dbReference type="NCBI Taxonomy" id="1330021"/>
    <lineage>
        <taxon>Eukaryota</taxon>
        <taxon>Fungi</taxon>
        <taxon>Dikarya</taxon>
        <taxon>Ascomycota</taxon>
        <taxon>Pezizomycotina</taxon>
        <taxon>Sordariomycetes</taxon>
        <taxon>Hypocreomycetidae</taxon>
        <taxon>Hypocreales</taxon>
        <taxon>Ophiocordycipitaceae</taxon>
        <taxon>Ophiocordyceps</taxon>
    </lineage>
</organism>
<feature type="chain" id="PRO_5016619905" description="Secreted protein" evidence="1">
    <location>
        <begin position="27"/>
        <end position="82"/>
    </location>
</feature>
<evidence type="ECO:0000313" key="2">
    <source>
        <dbReference type="EMBL" id="RCI08457.1"/>
    </source>
</evidence>
<reference evidence="2 3" key="1">
    <citation type="journal article" date="2015" name="BMC Genomics">
        <title>Insights from the genome of Ophiocordyceps polyrhachis-furcata to pathogenicity and host specificity in insect fungi.</title>
        <authorList>
            <person name="Wichadakul D."/>
            <person name="Kobmoo N."/>
            <person name="Ingsriswang S."/>
            <person name="Tangphatsornruang S."/>
            <person name="Chantasingh D."/>
            <person name="Luangsa-ard J.J."/>
            <person name="Eurwilaichitr L."/>
        </authorList>
    </citation>
    <scope>NUCLEOTIDE SEQUENCE [LARGE SCALE GENOMIC DNA]</scope>
    <source>
        <strain evidence="2 3">BCC 54312</strain>
    </source>
</reference>
<keyword evidence="3" id="KW-1185">Reference proteome</keyword>
<accession>A0A367L231</accession>
<feature type="signal peptide" evidence="1">
    <location>
        <begin position="1"/>
        <end position="26"/>
    </location>
</feature>
<evidence type="ECO:0000256" key="1">
    <source>
        <dbReference type="SAM" id="SignalP"/>
    </source>
</evidence>
<evidence type="ECO:0008006" key="4">
    <source>
        <dbReference type="Google" id="ProtNLM"/>
    </source>
</evidence>
<dbReference type="Proteomes" id="UP000253664">
    <property type="component" value="Unassembled WGS sequence"/>
</dbReference>
<protein>
    <recommendedName>
        <fullName evidence="4">Secreted protein</fullName>
    </recommendedName>
</protein>
<proteinExistence type="predicted"/>